<organism evidence="3 4">
    <name type="scientific">Roseibium litorale</name>
    <dbReference type="NCBI Taxonomy" id="2803841"/>
    <lineage>
        <taxon>Bacteria</taxon>
        <taxon>Pseudomonadati</taxon>
        <taxon>Pseudomonadota</taxon>
        <taxon>Alphaproteobacteria</taxon>
        <taxon>Hyphomicrobiales</taxon>
        <taxon>Stappiaceae</taxon>
        <taxon>Roseibium</taxon>
    </lineage>
</organism>
<reference evidence="4" key="1">
    <citation type="submission" date="2020-09" db="EMBL/GenBank/DDBJ databases">
        <title>The genome sequence of strain Labrenzia suaedae 4C16A.</title>
        <authorList>
            <person name="Liu Y."/>
        </authorList>
    </citation>
    <scope>NUCLEOTIDE SEQUENCE [LARGE SCALE GENOMIC DNA]</scope>
    <source>
        <strain evidence="4">4C16A</strain>
    </source>
</reference>
<evidence type="ECO:0000259" key="2">
    <source>
        <dbReference type="PROSITE" id="PS50234"/>
    </source>
</evidence>
<evidence type="ECO:0000313" key="3">
    <source>
        <dbReference type="EMBL" id="MBD8893187.1"/>
    </source>
</evidence>
<dbReference type="EMBL" id="JACYXI010000011">
    <property type="protein sequence ID" value="MBD8893187.1"/>
    <property type="molecule type" value="Genomic_DNA"/>
</dbReference>
<dbReference type="InterPro" id="IPR036465">
    <property type="entry name" value="vWFA_dom_sf"/>
</dbReference>
<gene>
    <name evidence="3" type="ORF">IG616_16715</name>
</gene>
<evidence type="ECO:0000313" key="4">
    <source>
        <dbReference type="Proteomes" id="UP000632063"/>
    </source>
</evidence>
<keyword evidence="4" id="KW-1185">Reference proteome</keyword>
<dbReference type="InterPro" id="IPR002035">
    <property type="entry name" value="VWF_A"/>
</dbReference>
<proteinExistence type="predicted"/>
<dbReference type="Gene3D" id="3.40.50.410">
    <property type="entry name" value="von Willebrand factor, type A domain"/>
    <property type="match status" value="1"/>
</dbReference>
<dbReference type="SMART" id="SM00327">
    <property type="entry name" value="VWA"/>
    <property type="match status" value="1"/>
</dbReference>
<dbReference type="SUPFAM" id="SSF53300">
    <property type="entry name" value="vWA-like"/>
    <property type="match status" value="1"/>
</dbReference>
<feature type="domain" description="VWFA" evidence="2">
    <location>
        <begin position="26"/>
        <end position="206"/>
    </location>
</feature>
<accession>A0ABR9CSD5</accession>
<keyword evidence="1" id="KW-0732">Signal</keyword>
<comment type="caution">
    <text evidence="3">The sequence shown here is derived from an EMBL/GenBank/DDBJ whole genome shotgun (WGS) entry which is preliminary data.</text>
</comment>
<name>A0ABR9CSD5_9HYPH</name>
<dbReference type="Pfam" id="PF13519">
    <property type="entry name" value="VWA_2"/>
    <property type="match status" value="1"/>
</dbReference>
<reference evidence="3 4" key="2">
    <citation type="journal article" date="2021" name="Int. J. Syst. Evol. Microbiol.">
        <title>Roseibium litorale sp. nov., isolated from a tidal flat sediment and proposal for the reclassification of Labrenzia polysiphoniae as Roseibium polysiphoniae comb. nov.</title>
        <authorList>
            <person name="Liu Y."/>
            <person name="Pei T."/>
            <person name="Du J."/>
            <person name="Chao M."/>
            <person name="Deng M.R."/>
            <person name="Zhu H."/>
        </authorList>
    </citation>
    <scope>NUCLEOTIDE SEQUENCE [LARGE SCALE GENOMIC DNA]</scope>
    <source>
        <strain evidence="3 4">4C16A</strain>
    </source>
</reference>
<sequence length="845" mass="87631">MPLRAALLTLCLLPCMESKALAEDRSTVLVFDASGSMWAQLPEGRSRIEVARDVLGDYLRSRDASRPLGVVAYGHNRKSDCSDIEVIAPVGHQDGRSLSARLSTLNPKGKTPLADSLKLAASLIPKTAEEADIVLVTDGLETCGLDPCAVAASLAREGIPIRAHVVGFGLTEGEIRQISCIAGNTGGLVLTPQSGKELAEALVRTTEPVTRKAEAPGKAAINLTIAADGAGRPQQVSFRGVHKETGRSVELGVLDFSKAQALPVELDEGTWLLTADAGAQGNGEEDVLITAGDNRTVYIPFQGLMPSVVMTPRGPYLAGAQAAFPYEITSEGLAVGGADFVLSLLPAGTGDLNQAITWSMQDGSKGARVGQLNLPQEPGTYGVAFHRYGEADLAKALQSFEFAVSTEPRIELAAPDVVEPGAPISVLIGGGPGVSDRVEVWKDGALYSWDQSRYVRDLFDNAYGPANPVTAPAEAGDYELVYLVDGRDGAAAIAARMPLTVKQGAGSYQEGAAPASNATRTATALPIPQAGDTDPTHGPDQALSNDQIGYSCDGPYPCPFTDPVTGLAFALPVGWYTDKPSLGRTLAGSANGTPVITFYSPQEVPDTYVLNPSQWLDSNGPCQDVKAGRFCRFDTGTLAPEQEIAMISKSLTHIPGLMKGTSGAGAAVSSEGAATAPDLPAALRGQADVLAASDPAAADAMKAISDIMQKAAESGGEVSPADLIHALTQGKGLPGLGTSLAATGAKLLPPMTPCETEAPCPFEVQMPKLSGVVPSGWRISQPAMTGDGKVRAWFTAADPAGNMKKLGLNEEGGEGCVNTAAGPLCEHSPYISTEEVSLIAGSLTR</sequence>
<protein>
    <submittedName>
        <fullName evidence="3">VWA domain-containing protein</fullName>
    </submittedName>
</protein>
<feature type="chain" id="PRO_5046029793" evidence="1">
    <location>
        <begin position="23"/>
        <end position="845"/>
    </location>
</feature>
<evidence type="ECO:0000256" key="1">
    <source>
        <dbReference type="SAM" id="SignalP"/>
    </source>
</evidence>
<dbReference type="PROSITE" id="PS50234">
    <property type="entry name" value="VWFA"/>
    <property type="match status" value="1"/>
</dbReference>
<feature type="signal peptide" evidence="1">
    <location>
        <begin position="1"/>
        <end position="22"/>
    </location>
</feature>
<dbReference type="Proteomes" id="UP000632063">
    <property type="component" value="Unassembled WGS sequence"/>
</dbReference>